<evidence type="ECO:0000313" key="2">
    <source>
        <dbReference type="EMBL" id="KAF8777847.1"/>
    </source>
</evidence>
<dbReference type="InterPro" id="IPR037175">
    <property type="entry name" value="KFase_sf"/>
</dbReference>
<sequence length="259" mass="29530">MMFIFLLLCSAASAAKLDQEVVDMTFAFDETIFNYPEVQKFEKNGTHKYKEWYQLEDLIIGTYIDSPSFFDENGKTVDQLLLDHLIAPVAIIDITPSVKLEPDVEGSVEDLLYWEALTGQTLNETILLLKSGWWKKWKNQTTFLDMEENVRTNLHHPGLAPEAAKWLVENRNIYGIGVETPHVDRGSSKSKEAQKILLRHDVFTVQNVANMDKIPIYGATMHVIPMKFAKASRAPVRAFATYPVVLFDYIPAIGTNERF</sequence>
<dbReference type="InterPro" id="IPR007325">
    <property type="entry name" value="KFase/CYL"/>
</dbReference>
<dbReference type="PANTHER" id="PTHR31118">
    <property type="entry name" value="CYCLASE-LIKE PROTEIN 2"/>
    <property type="match status" value="1"/>
</dbReference>
<keyword evidence="2" id="KW-0378">Hydrolase</keyword>
<dbReference type="Proteomes" id="UP000807504">
    <property type="component" value="Unassembled WGS sequence"/>
</dbReference>
<dbReference type="OMA" id="IYWDDNG"/>
<organism evidence="2 3">
    <name type="scientific">Argiope bruennichi</name>
    <name type="common">Wasp spider</name>
    <name type="synonym">Aranea bruennichi</name>
    <dbReference type="NCBI Taxonomy" id="94029"/>
    <lineage>
        <taxon>Eukaryota</taxon>
        <taxon>Metazoa</taxon>
        <taxon>Ecdysozoa</taxon>
        <taxon>Arthropoda</taxon>
        <taxon>Chelicerata</taxon>
        <taxon>Arachnida</taxon>
        <taxon>Araneae</taxon>
        <taxon>Araneomorphae</taxon>
        <taxon>Entelegynae</taxon>
        <taxon>Araneoidea</taxon>
        <taxon>Araneidae</taxon>
        <taxon>Argiope</taxon>
    </lineage>
</organism>
<dbReference type="GO" id="GO:0004061">
    <property type="term" value="F:arylformamidase activity"/>
    <property type="evidence" value="ECO:0007669"/>
    <property type="project" value="InterPro"/>
</dbReference>
<proteinExistence type="inferred from homology"/>
<dbReference type="AlphaFoldDB" id="A0A8T0EQ37"/>
<comment type="similarity">
    <text evidence="1">Belongs to the Cyclase 1 superfamily.</text>
</comment>
<dbReference type="EMBL" id="JABXBU010002072">
    <property type="protein sequence ID" value="KAF8777847.1"/>
    <property type="molecule type" value="Genomic_DNA"/>
</dbReference>
<dbReference type="OrthoDB" id="7108654at2759"/>
<dbReference type="Pfam" id="PF04199">
    <property type="entry name" value="Cyclase"/>
    <property type="match status" value="1"/>
</dbReference>
<gene>
    <name evidence="2" type="ORF">HNY73_014642</name>
</gene>
<dbReference type="SUPFAM" id="SSF102198">
    <property type="entry name" value="Putative cyclase"/>
    <property type="match status" value="1"/>
</dbReference>
<accession>A0A8T0EQ37</accession>
<dbReference type="GO" id="GO:0019441">
    <property type="term" value="P:L-tryptophan catabolic process to kynurenine"/>
    <property type="evidence" value="ECO:0007669"/>
    <property type="project" value="InterPro"/>
</dbReference>
<evidence type="ECO:0000256" key="1">
    <source>
        <dbReference type="ARBA" id="ARBA00007865"/>
    </source>
</evidence>
<protein>
    <submittedName>
        <fullName evidence="2">Isatin hydrolase like protein</fullName>
    </submittedName>
</protein>
<reference evidence="2" key="2">
    <citation type="submission" date="2020-06" db="EMBL/GenBank/DDBJ databases">
        <authorList>
            <person name="Sheffer M."/>
        </authorList>
    </citation>
    <scope>NUCLEOTIDE SEQUENCE</scope>
</reference>
<reference evidence="2" key="1">
    <citation type="journal article" date="2020" name="bioRxiv">
        <title>Chromosome-level reference genome of the European wasp spider Argiope bruennichi: a resource for studies on range expansion and evolutionary adaptation.</title>
        <authorList>
            <person name="Sheffer M.M."/>
            <person name="Hoppe A."/>
            <person name="Krehenwinkel H."/>
            <person name="Uhl G."/>
            <person name="Kuss A.W."/>
            <person name="Jensen L."/>
            <person name="Jensen C."/>
            <person name="Gillespie R.G."/>
            <person name="Hoff K.J."/>
            <person name="Prost S."/>
        </authorList>
    </citation>
    <scope>NUCLEOTIDE SEQUENCE</scope>
</reference>
<keyword evidence="3" id="KW-1185">Reference proteome</keyword>
<dbReference type="Gene3D" id="3.50.30.50">
    <property type="entry name" value="Putative cyclase"/>
    <property type="match status" value="1"/>
</dbReference>
<comment type="caution">
    <text evidence="2">The sequence shown here is derived from an EMBL/GenBank/DDBJ whole genome shotgun (WGS) entry which is preliminary data.</text>
</comment>
<dbReference type="PANTHER" id="PTHR31118:SF12">
    <property type="entry name" value="CYCLASE-LIKE PROTEIN 2"/>
    <property type="match status" value="1"/>
</dbReference>
<name>A0A8T0EQ37_ARGBR</name>
<evidence type="ECO:0000313" key="3">
    <source>
        <dbReference type="Proteomes" id="UP000807504"/>
    </source>
</evidence>